<name>A0A5C6S277_9BACT</name>
<dbReference type="InterPro" id="IPR001296">
    <property type="entry name" value="Glyco_trans_1"/>
</dbReference>
<evidence type="ECO:0000259" key="3">
    <source>
        <dbReference type="Pfam" id="PF00534"/>
    </source>
</evidence>
<keyword evidence="6" id="KW-1185">Reference proteome</keyword>
<dbReference type="Gene3D" id="3.40.50.2000">
    <property type="entry name" value="Glycogen Phosphorylase B"/>
    <property type="match status" value="2"/>
</dbReference>
<organism evidence="5 6">
    <name type="scientific">Phaeodactylibacter luteus</name>
    <dbReference type="NCBI Taxonomy" id="1564516"/>
    <lineage>
        <taxon>Bacteria</taxon>
        <taxon>Pseudomonadati</taxon>
        <taxon>Bacteroidota</taxon>
        <taxon>Saprospiria</taxon>
        <taxon>Saprospirales</taxon>
        <taxon>Haliscomenobacteraceae</taxon>
        <taxon>Phaeodactylibacter</taxon>
    </lineage>
</organism>
<evidence type="ECO:0000256" key="2">
    <source>
        <dbReference type="ARBA" id="ARBA00022679"/>
    </source>
</evidence>
<dbReference type="SUPFAM" id="SSF53756">
    <property type="entry name" value="UDP-Glycosyltransferase/glycogen phosphorylase"/>
    <property type="match status" value="1"/>
</dbReference>
<proteinExistence type="predicted"/>
<keyword evidence="1" id="KW-0328">Glycosyltransferase</keyword>
<feature type="domain" description="Glycosyltransferase subfamily 4-like N-terminal" evidence="4">
    <location>
        <begin position="20"/>
        <end position="171"/>
    </location>
</feature>
<dbReference type="Pfam" id="PF00534">
    <property type="entry name" value="Glycos_transf_1"/>
    <property type="match status" value="1"/>
</dbReference>
<dbReference type="Pfam" id="PF13439">
    <property type="entry name" value="Glyco_transf_4"/>
    <property type="match status" value="1"/>
</dbReference>
<evidence type="ECO:0000313" key="6">
    <source>
        <dbReference type="Proteomes" id="UP000321580"/>
    </source>
</evidence>
<gene>
    <name evidence="5" type="ORF">FRY97_02500</name>
</gene>
<reference evidence="5 6" key="1">
    <citation type="submission" date="2019-08" db="EMBL/GenBank/DDBJ databases">
        <title>Genome of Phaeodactylibacter luteus.</title>
        <authorList>
            <person name="Bowman J.P."/>
        </authorList>
    </citation>
    <scope>NUCLEOTIDE SEQUENCE [LARGE SCALE GENOMIC DNA]</scope>
    <source>
        <strain evidence="5 6">KCTC 42180</strain>
    </source>
</reference>
<evidence type="ECO:0000256" key="1">
    <source>
        <dbReference type="ARBA" id="ARBA00022676"/>
    </source>
</evidence>
<dbReference type="OrthoDB" id="9771846at2"/>
<dbReference type="PANTHER" id="PTHR12526:SF510">
    <property type="entry name" value="D-INOSITOL 3-PHOSPHATE GLYCOSYLTRANSFERASE"/>
    <property type="match status" value="1"/>
</dbReference>
<keyword evidence="2 5" id="KW-0808">Transferase</keyword>
<comment type="caution">
    <text evidence="5">The sequence shown here is derived from an EMBL/GenBank/DDBJ whole genome shotgun (WGS) entry which is preliminary data.</text>
</comment>
<dbReference type="EMBL" id="VOOR01000003">
    <property type="protein sequence ID" value="TXB68957.1"/>
    <property type="molecule type" value="Genomic_DNA"/>
</dbReference>
<sequence>MAAKSVQRVIILSPAHPLRGGIASSTERLAQELQQQGSEVVILSFSLQYPKLLFPGKTQYTTDPAPNELDIRPVINSINPLNWLKVGRQLAQLQPDLIISRFWLPFMGPALGTILRTAKKRTPAISIGITDNVTPHEQRPGDKALTRYYLGGCDGFIVMSKSVEEDIRKFTSLQPVAYTPHPIYDNYGPISSRKAALQQLGLPEGQRYLLFFGFIREYKGLDLLLQAMALPQVRSLRLQLIVAGEFYGPEAPYRQMVEDLGIAEAVIFRSSYIPKEEVGLYFAAADLVVQPYKTATQSGISQLAFHFEKPMVVTDVGGLPEIVRHGEEGYVVPITPQAIGNAISDFYAHGREADMTKAVRTGKARFDWSHMASKIREMYQRLKTPNS</sequence>
<accession>A0A5C6S277</accession>
<evidence type="ECO:0000313" key="5">
    <source>
        <dbReference type="EMBL" id="TXB68957.1"/>
    </source>
</evidence>
<dbReference type="AlphaFoldDB" id="A0A5C6S277"/>
<dbReference type="Proteomes" id="UP000321580">
    <property type="component" value="Unassembled WGS sequence"/>
</dbReference>
<evidence type="ECO:0000259" key="4">
    <source>
        <dbReference type="Pfam" id="PF13439"/>
    </source>
</evidence>
<feature type="domain" description="Glycosyl transferase family 1" evidence="3">
    <location>
        <begin position="194"/>
        <end position="350"/>
    </location>
</feature>
<protein>
    <submittedName>
        <fullName evidence="5">Glycosyltransferase</fullName>
    </submittedName>
</protein>
<dbReference type="PANTHER" id="PTHR12526">
    <property type="entry name" value="GLYCOSYLTRANSFERASE"/>
    <property type="match status" value="1"/>
</dbReference>
<dbReference type="InterPro" id="IPR028098">
    <property type="entry name" value="Glyco_trans_4-like_N"/>
</dbReference>
<dbReference type="GO" id="GO:0016757">
    <property type="term" value="F:glycosyltransferase activity"/>
    <property type="evidence" value="ECO:0007669"/>
    <property type="project" value="UniProtKB-KW"/>
</dbReference>